<protein>
    <submittedName>
        <fullName evidence="2">Uncharacterized protein</fullName>
    </submittedName>
</protein>
<keyword evidence="3" id="KW-1185">Reference proteome</keyword>
<sequence>MTDRKDNPPPLRDRLRAMLRRIRTRVPRGLRFVLGLLMIAGGVFGFLPVLGFWMIPLGVMVAAFDVRLALRWWRQRRNNHRR</sequence>
<dbReference type="RefSeq" id="WP_133358219.1">
    <property type="nucleotide sequence ID" value="NZ_SMUV01000044.1"/>
</dbReference>
<accession>A0A4R5VFY3</accession>
<gene>
    <name evidence="2" type="ORF">E1832_02805</name>
</gene>
<keyword evidence="1" id="KW-1133">Transmembrane helix</keyword>
<keyword evidence="1" id="KW-0812">Transmembrane</keyword>
<name>A0A4R5VFY3_9RHOB</name>
<feature type="transmembrane region" description="Helical" evidence="1">
    <location>
        <begin position="53"/>
        <end position="73"/>
    </location>
</feature>
<dbReference type="EMBL" id="SMUV01000044">
    <property type="protein sequence ID" value="TDK51741.1"/>
    <property type="molecule type" value="Genomic_DNA"/>
</dbReference>
<evidence type="ECO:0000313" key="2">
    <source>
        <dbReference type="EMBL" id="TDK51741.1"/>
    </source>
</evidence>
<comment type="caution">
    <text evidence="2">The sequence shown here is derived from an EMBL/GenBank/DDBJ whole genome shotgun (WGS) entry which is preliminary data.</text>
</comment>
<organism evidence="2 3">
    <name type="scientific">Antarcticimicrobium luteum</name>
    <dbReference type="NCBI Taxonomy" id="2547397"/>
    <lineage>
        <taxon>Bacteria</taxon>
        <taxon>Pseudomonadati</taxon>
        <taxon>Pseudomonadota</taxon>
        <taxon>Alphaproteobacteria</taxon>
        <taxon>Rhodobacterales</taxon>
        <taxon>Paracoccaceae</taxon>
        <taxon>Antarcticimicrobium</taxon>
    </lineage>
</organism>
<evidence type="ECO:0000256" key="1">
    <source>
        <dbReference type="SAM" id="Phobius"/>
    </source>
</evidence>
<proteinExistence type="predicted"/>
<dbReference type="AlphaFoldDB" id="A0A4R5VFY3"/>
<evidence type="ECO:0000313" key="3">
    <source>
        <dbReference type="Proteomes" id="UP000295301"/>
    </source>
</evidence>
<keyword evidence="1" id="KW-0472">Membrane</keyword>
<dbReference type="Proteomes" id="UP000295301">
    <property type="component" value="Unassembled WGS sequence"/>
</dbReference>
<feature type="transmembrane region" description="Helical" evidence="1">
    <location>
        <begin position="29"/>
        <end position="47"/>
    </location>
</feature>
<reference evidence="2 3" key="1">
    <citation type="submission" date="2019-03" db="EMBL/GenBank/DDBJ databases">
        <title>Ruegeria lutea sp. nov., a novel strain, isolated from marine sediment, the Masan Bay, South Korea.</title>
        <authorList>
            <person name="Kim J."/>
            <person name="Kim D.-Y."/>
            <person name="Lee S.-S."/>
        </authorList>
    </citation>
    <scope>NUCLEOTIDE SEQUENCE [LARGE SCALE GENOMIC DNA]</scope>
    <source>
        <strain evidence="2 3">318-1</strain>
    </source>
</reference>